<keyword evidence="6 8" id="KW-0627">Porphyrin biosynthesis</keyword>
<dbReference type="InterPro" id="IPR036291">
    <property type="entry name" value="NAD(P)-bd_dom_sf"/>
</dbReference>
<evidence type="ECO:0000256" key="11">
    <source>
        <dbReference type="PIRSR" id="PIRSR000445-3"/>
    </source>
</evidence>
<dbReference type="FunFam" id="3.30.460.30:FF:000001">
    <property type="entry name" value="Glutamyl-tRNA reductase"/>
    <property type="match status" value="1"/>
</dbReference>
<keyword evidence="4 8" id="KW-0521">NADP</keyword>
<feature type="binding site" evidence="8 10">
    <location>
        <position position="120"/>
    </location>
    <ligand>
        <name>substrate</name>
    </ligand>
</feature>
<dbReference type="AlphaFoldDB" id="A0A420XPK3"/>
<evidence type="ECO:0000256" key="5">
    <source>
        <dbReference type="ARBA" id="ARBA00023002"/>
    </source>
</evidence>
<feature type="domain" description="Tetrapyrrole biosynthesis glutamyl-tRNA reductase dimerisation" evidence="14">
    <location>
        <begin position="319"/>
        <end position="417"/>
    </location>
</feature>
<dbReference type="UniPathway" id="UPA00251">
    <property type="reaction ID" value="UER00316"/>
</dbReference>
<keyword evidence="5 8" id="KW-0560">Oxidoreductase</keyword>
<feature type="binding site" evidence="8 10">
    <location>
        <position position="109"/>
    </location>
    <ligand>
        <name>substrate</name>
    </ligand>
</feature>
<comment type="subunit">
    <text evidence="8">Homodimer.</text>
</comment>
<dbReference type="CDD" id="cd05213">
    <property type="entry name" value="NAD_bind_Glutamyl_tRNA_reduct"/>
    <property type="match status" value="1"/>
</dbReference>
<comment type="domain">
    <text evidence="8">Possesses an unusual extended V-shaped dimeric structure with each monomer consisting of three distinct domains arranged along a curved 'spinal' alpha-helix. The N-terminal catalytic domain specifically recognizes the glutamate moiety of the substrate. The second domain is the NADPH-binding domain, and the third C-terminal domain is responsible for dimerization.</text>
</comment>
<dbReference type="GO" id="GO:0019353">
    <property type="term" value="P:protoporphyrinogen IX biosynthetic process from glutamate"/>
    <property type="evidence" value="ECO:0007669"/>
    <property type="project" value="TreeGrafter"/>
</dbReference>
<feature type="site" description="Important for activity" evidence="8 12">
    <location>
        <position position="99"/>
    </location>
</feature>
<proteinExistence type="inferred from homology"/>
<dbReference type="Proteomes" id="UP000281955">
    <property type="component" value="Unassembled WGS sequence"/>
</dbReference>
<evidence type="ECO:0000259" key="15">
    <source>
        <dbReference type="Pfam" id="PF01488"/>
    </source>
</evidence>
<dbReference type="SUPFAM" id="SSF69742">
    <property type="entry name" value="Glutamyl tRNA-reductase catalytic, N-terminal domain"/>
    <property type="match status" value="1"/>
</dbReference>
<evidence type="ECO:0000256" key="3">
    <source>
        <dbReference type="ARBA" id="ARBA00012970"/>
    </source>
</evidence>
<protein>
    <recommendedName>
        <fullName evidence="3 8">Glutamyl-tRNA reductase</fullName>
        <shortName evidence="8">GluTR</shortName>
        <ecNumber evidence="3 8">1.2.1.70</ecNumber>
    </recommendedName>
</protein>
<comment type="function">
    <text evidence="8">Catalyzes the NADPH-dependent reduction of glutamyl-tRNA(Glu) to glutamate 1-semialdehyde (GSA).</text>
</comment>
<dbReference type="SUPFAM" id="SSF69075">
    <property type="entry name" value="Glutamyl tRNA-reductase dimerization domain"/>
    <property type="match status" value="1"/>
</dbReference>
<comment type="caution">
    <text evidence="17">The sequence shown here is derived from an EMBL/GenBank/DDBJ whole genome shotgun (WGS) entry which is preliminary data.</text>
</comment>
<sequence length="435" mass="45279">MSVLAVGLSHRTAPVPVLERAALPWSEVPALLTAAVSGVHVTEAVAIATCNRLEVYADVDKFHGGVAELGALISERMGMSIEELTPHLYVHYEERAVSHLFSVAAGLDSMVVGEGQILGQVKQALRVAQEAGTVRRVLNELVQTALRVGKRARTDTGIDRAGQSVVGVGLASAEGVLDGLVGRRALVVGAGSLSALAATTLQRAGVTDIVVANRTRAHGERVAESVGGRYAPLEALEDELAATDLVVSCTGAVGTVVSAEQVGRALARRAGGAYAVVDLALPRDVESAVADIPGVHLVDLERIGELVAAQDGGPDISAARAIVASEVQAFLAWQLAASVAPTVVALRARADQVVEAELDRLTGRLPEADGRTLDEVSHALRRVVDKLLHAPTVRVKELAAEPVPVSYAEVLRELFDLGPGPAEAVSRAAVEEPGR</sequence>
<dbReference type="InterPro" id="IPR036343">
    <property type="entry name" value="GluRdtase_N_sf"/>
</dbReference>
<dbReference type="EC" id="1.2.1.70" evidence="3 8"/>
<dbReference type="FunCoup" id="A0A420XPK3">
    <property type="interactions" value="141"/>
</dbReference>
<name>A0A420XPK3_9ACTN</name>
<dbReference type="Pfam" id="PF05201">
    <property type="entry name" value="GlutR_N"/>
    <property type="match status" value="1"/>
</dbReference>
<evidence type="ECO:0000256" key="8">
    <source>
        <dbReference type="HAMAP-Rule" id="MF_00087"/>
    </source>
</evidence>
<evidence type="ECO:0000256" key="6">
    <source>
        <dbReference type="ARBA" id="ARBA00023244"/>
    </source>
</evidence>
<evidence type="ECO:0000259" key="16">
    <source>
        <dbReference type="Pfam" id="PF05201"/>
    </source>
</evidence>
<dbReference type="NCBIfam" id="NF000744">
    <property type="entry name" value="PRK00045.1-3"/>
    <property type="match status" value="1"/>
</dbReference>
<dbReference type="Gene3D" id="3.40.50.720">
    <property type="entry name" value="NAD(P)-binding Rossmann-like Domain"/>
    <property type="match status" value="1"/>
</dbReference>
<evidence type="ECO:0000256" key="2">
    <source>
        <dbReference type="ARBA" id="ARBA00005916"/>
    </source>
</evidence>
<accession>A0A420XPK3</accession>
<dbReference type="PANTHER" id="PTHR43013">
    <property type="entry name" value="GLUTAMYL-TRNA REDUCTASE"/>
    <property type="match status" value="1"/>
</dbReference>
<feature type="domain" description="Quinate/shikimate 5-dehydrogenase/glutamyl-tRNA reductase" evidence="15">
    <location>
        <begin position="173"/>
        <end position="302"/>
    </location>
</feature>
<feature type="active site" description="Nucleophile" evidence="8 9">
    <location>
        <position position="50"/>
    </location>
</feature>
<dbReference type="InterPro" id="IPR018214">
    <property type="entry name" value="GluRdtase_CS"/>
</dbReference>
<evidence type="ECO:0000256" key="12">
    <source>
        <dbReference type="PIRSR" id="PIRSR000445-4"/>
    </source>
</evidence>
<evidence type="ECO:0000256" key="7">
    <source>
        <dbReference type="ARBA" id="ARBA00047464"/>
    </source>
</evidence>
<feature type="binding site" evidence="8 11">
    <location>
        <begin position="189"/>
        <end position="194"/>
    </location>
    <ligand>
        <name>NADP(+)</name>
        <dbReference type="ChEBI" id="CHEBI:58349"/>
    </ligand>
</feature>
<dbReference type="RefSeq" id="WP_121193027.1">
    <property type="nucleotide sequence ID" value="NZ_RBWV01000011.1"/>
</dbReference>
<evidence type="ECO:0000256" key="4">
    <source>
        <dbReference type="ARBA" id="ARBA00022857"/>
    </source>
</evidence>
<dbReference type="InterPro" id="IPR036453">
    <property type="entry name" value="GluRdtase_dimer_dom_sf"/>
</dbReference>
<dbReference type="PROSITE" id="PS00747">
    <property type="entry name" value="GLUTR"/>
    <property type="match status" value="1"/>
</dbReference>
<comment type="similarity">
    <text evidence="2 8 13">Belongs to the glutamyl-tRNA reductase family.</text>
</comment>
<keyword evidence="18" id="KW-1185">Reference proteome</keyword>
<reference evidence="17 18" key="1">
    <citation type="submission" date="2018-10" db="EMBL/GenBank/DDBJ databases">
        <title>Genomic Encyclopedia of Archaeal and Bacterial Type Strains, Phase II (KMG-II): from individual species to whole genera.</title>
        <authorList>
            <person name="Goeker M."/>
        </authorList>
    </citation>
    <scope>NUCLEOTIDE SEQUENCE [LARGE SCALE GENOMIC DNA]</scope>
    <source>
        <strain evidence="17 18">RP-AC37</strain>
    </source>
</reference>
<dbReference type="GO" id="GO:0008883">
    <property type="term" value="F:glutamyl-tRNA reductase activity"/>
    <property type="evidence" value="ECO:0007669"/>
    <property type="project" value="UniProtKB-UniRule"/>
</dbReference>
<dbReference type="Gene3D" id="3.30.460.30">
    <property type="entry name" value="Glutamyl-tRNA reductase, N-terminal domain"/>
    <property type="match status" value="1"/>
</dbReference>
<dbReference type="PIRSF" id="PIRSF000445">
    <property type="entry name" value="4pyrrol_synth_GluRdtase"/>
    <property type="match status" value="1"/>
</dbReference>
<dbReference type="EMBL" id="RBWV01000011">
    <property type="protein sequence ID" value="RKS75211.1"/>
    <property type="molecule type" value="Genomic_DNA"/>
</dbReference>
<dbReference type="InParanoid" id="A0A420XPK3"/>
<dbReference type="InterPro" id="IPR015895">
    <property type="entry name" value="4pyrrol_synth_GluRdtase_N"/>
</dbReference>
<evidence type="ECO:0000256" key="9">
    <source>
        <dbReference type="PIRSR" id="PIRSR000445-1"/>
    </source>
</evidence>
<dbReference type="GO" id="GO:0050661">
    <property type="term" value="F:NADP binding"/>
    <property type="evidence" value="ECO:0007669"/>
    <property type="project" value="InterPro"/>
</dbReference>
<organism evidence="17 18">
    <name type="scientific">Motilibacter peucedani</name>
    <dbReference type="NCBI Taxonomy" id="598650"/>
    <lineage>
        <taxon>Bacteria</taxon>
        <taxon>Bacillati</taxon>
        <taxon>Actinomycetota</taxon>
        <taxon>Actinomycetes</taxon>
        <taxon>Motilibacterales</taxon>
        <taxon>Motilibacteraceae</taxon>
        <taxon>Motilibacter</taxon>
    </lineage>
</organism>
<dbReference type="InterPro" id="IPR006151">
    <property type="entry name" value="Shikm_DH/Glu-tRNA_Rdtase"/>
</dbReference>
<gene>
    <name evidence="8" type="primary">hemA</name>
    <name evidence="17" type="ORF">CLV35_1670</name>
</gene>
<evidence type="ECO:0000313" key="18">
    <source>
        <dbReference type="Proteomes" id="UP000281955"/>
    </source>
</evidence>
<dbReference type="InterPro" id="IPR000343">
    <property type="entry name" value="4pyrrol_synth_GluRdtase"/>
</dbReference>
<dbReference type="HAMAP" id="MF_00087">
    <property type="entry name" value="Glu_tRNA_reductase"/>
    <property type="match status" value="1"/>
</dbReference>
<dbReference type="Pfam" id="PF01488">
    <property type="entry name" value="Shikimate_DH"/>
    <property type="match status" value="1"/>
</dbReference>
<evidence type="ECO:0000256" key="1">
    <source>
        <dbReference type="ARBA" id="ARBA00005059"/>
    </source>
</evidence>
<comment type="pathway">
    <text evidence="1 8 13">Porphyrin-containing compound metabolism; protoporphyrin-IX biosynthesis; 5-aminolevulinate from L-glutamyl-tRNA(Glu): step 1/2.</text>
</comment>
<dbReference type="InterPro" id="IPR015896">
    <property type="entry name" value="4pyrrol_synth_GluRdtase_dimer"/>
</dbReference>
<comment type="miscellaneous">
    <text evidence="8">During catalysis, the active site Cys acts as a nucleophile attacking the alpha-carbonyl group of tRNA-bound glutamate with the formation of a thioester intermediate between enzyme and glutamate, and the concomitant release of tRNA(Glu). The thioester intermediate is finally reduced by direct hydride transfer from NADPH, to form the product GSA.</text>
</comment>
<evidence type="ECO:0000256" key="13">
    <source>
        <dbReference type="RuleBase" id="RU000584"/>
    </source>
</evidence>
<dbReference type="NCBIfam" id="TIGR01035">
    <property type="entry name" value="hemA"/>
    <property type="match status" value="1"/>
</dbReference>
<dbReference type="PANTHER" id="PTHR43013:SF1">
    <property type="entry name" value="GLUTAMYL-TRNA REDUCTASE"/>
    <property type="match status" value="1"/>
</dbReference>
<dbReference type="OrthoDB" id="110209at2"/>
<dbReference type="Pfam" id="PF00745">
    <property type="entry name" value="GlutR_dimer"/>
    <property type="match status" value="1"/>
</dbReference>
<feature type="binding site" evidence="8 10">
    <location>
        <begin position="114"/>
        <end position="116"/>
    </location>
    <ligand>
        <name>substrate</name>
    </ligand>
</feature>
<evidence type="ECO:0000313" key="17">
    <source>
        <dbReference type="EMBL" id="RKS75211.1"/>
    </source>
</evidence>
<comment type="catalytic activity">
    <reaction evidence="7 8 13">
        <text>(S)-4-amino-5-oxopentanoate + tRNA(Glu) + NADP(+) = L-glutamyl-tRNA(Glu) + NADPH + H(+)</text>
        <dbReference type="Rhea" id="RHEA:12344"/>
        <dbReference type="Rhea" id="RHEA-COMP:9663"/>
        <dbReference type="Rhea" id="RHEA-COMP:9680"/>
        <dbReference type="ChEBI" id="CHEBI:15378"/>
        <dbReference type="ChEBI" id="CHEBI:57501"/>
        <dbReference type="ChEBI" id="CHEBI:57783"/>
        <dbReference type="ChEBI" id="CHEBI:58349"/>
        <dbReference type="ChEBI" id="CHEBI:78442"/>
        <dbReference type="ChEBI" id="CHEBI:78520"/>
        <dbReference type="EC" id="1.2.1.70"/>
    </reaction>
</comment>
<feature type="binding site" evidence="8 10">
    <location>
        <begin position="49"/>
        <end position="52"/>
    </location>
    <ligand>
        <name>substrate</name>
    </ligand>
</feature>
<evidence type="ECO:0000259" key="14">
    <source>
        <dbReference type="Pfam" id="PF00745"/>
    </source>
</evidence>
<feature type="domain" description="Glutamyl-tRNA reductase N-terminal" evidence="16">
    <location>
        <begin position="6"/>
        <end position="156"/>
    </location>
</feature>
<dbReference type="SUPFAM" id="SSF51735">
    <property type="entry name" value="NAD(P)-binding Rossmann-fold domains"/>
    <property type="match status" value="1"/>
</dbReference>
<evidence type="ECO:0000256" key="10">
    <source>
        <dbReference type="PIRSR" id="PIRSR000445-2"/>
    </source>
</evidence>